<dbReference type="InterPro" id="IPR008792">
    <property type="entry name" value="PQQD"/>
</dbReference>
<dbReference type="Pfam" id="PF05402">
    <property type="entry name" value="PqqD"/>
    <property type="match status" value="1"/>
</dbReference>
<dbReference type="InterPro" id="IPR041881">
    <property type="entry name" value="PqqD_sf"/>
</dbReference>
<proteinExistence type="predicted"/>
<protein>
    <submittedName>
        <fullName evidence="1">Pyrroloquinoline quinone biosynthesis protein D</fullName>
    </submittedName>
</protein>
<sequence>MEGAELKRVEIPDWICYERFENEMILLDPTTWNYYRLDSYGGVLWEKLSSLKGDVEALKRWVGEHFDGDPRQMQSDIDRFVKQLIESGLLLLPSDLDRVQCK</sequence>
<evidence type="ECO:0000313" key="1">
    <source>
        <dbReference type="EMBL" id="ANC58233.1"/>
    </source>
</evidence>
<organism evidence="1">
    <name type="scientific">Candidatus Methylacidiphilum infernorum</name>
    <dbReference type="NCBI Taxonomy" id="511746"/>
    <lineage>
        <taxon>Bacteria</taxon>
        <taxon>Pseudomonadati</taxon>
        <taxon>Verrucomicrobiota</taxon>
        <taxon>Methylacidiphilae</taxon>
        <taxon>Methylacidiphilales</taxon>
        <taxon>Methylacidiphilaceae</taxon>
        <taxon>Methylacidiphilum (ex Ratnadevi et al. 2023)</taxon>
    </lineage>
</organism>
<gene>
    <name evidence="1" type="primary">pqqD</name>
</gene>
<dbReference type="Gene3D" id="1.10.10.1150">
    <property type="entry name" value="Coenzyme PQQ synthesis protein D (PqqD)"/>
    <property type="match status" value="1"/>
</dbReference>
<dbReference type="EMBL" id="KU509434">
    <property type="protein sequence ID" value="ANC58233.1"/>
    <property type="molecule type" value="Genomic_DNA"/>
</dbReference>
<dbReference type="AlphaFoldDB" id="A0A1W5LD58"/>
<reference evidence="1" key="1">
    <citation type="submission" date="2016-01" db="EMBL/GenBank/DDBJ databases">
        <title>Hydrogen oxidation by a methanotroph.</title>
        <authorList>
            <person name="Stott M.B."/>
        </authorList>
    </citation>
    <scope>NUCLEOTIDE SEQUENCE</scope>
    <source>
        <strain evidence="1">RTK17.1</strain>
    </source>
</reference>
<accession>A0A1W5LD58</accession>
<name>A0A1W5LD58_9BACT</name>